<feature type="compositionally biased region" description="Polar residues" evidence="10">
    <location>
        <begin position="14"/>
        <end position="24"/>
    </location>
</feature>
<evidence type="ECO:0000256" key="5">
    <source>
        <dbReference type="ARBA" id="ARBA00022750"/>
    </source>
</evidence>
<dbReference type="RefSeq" id="XP_033313680.1">
    <property type="nucleotide sequence ID" value="XM_033457789.1"/>
</dbReference>
<dbReference type="PROSITE" id="PS50158">
    <property type="entry name" value="ZF_CCHC"/>
    <property type="match status" value="1"/>
</dbReference>
<evidence type="ECO:0000256" key="7">
    <source>
        <dbReference type="ARBA" id="ARBA00022801"/>
    </source>
</evidence>
<dbReference type="Pfam" id="PF17917">
    <property type="entry name" value="RT_RNaseH"/>
    <property type="match status" value="1"/>
</dbReference>
<dbReference type="GO" id="GO:0003964">
    <property type="term" value="F:RNA-directed DNA polymerase activity"/>
    <property type="evidence" value="ECO:0007669"/>
    <property type="project" value="UniProtKB-KW"/>
</dbReference>
<keyword evidence="9" id="KW-0862">Zinc</keyword>
<keyword evidence="6" id="KW-0255">Endonuclease</keyword>
<dbReference type="PANTHER" id="PTHR33064">
    <property type="entry name" value="POL PROTEIN"/>
    <property type="match status" value="1"/>
</dbReference>
<keyword evidence="3" id="KW-0548">Nucleotidyltransferase</keyword>
<dbReference type="KEGG" id="bbif:117212764"/>
<gene>
    <name evidence="14" type="primary">LOC117212764</name>
</gene>
<feature type="compositionally biased region" description="Basic and acidic residues" evidence="10">
    <location>
        <begin position="1"/>
        <end position="10"/>
    </location>
</feature>
<dbReference type="Pfam" id="PF00078">
    <property type="entry name" value="RVT_1"/>
    <property type="match status" value="1"/>
</dbReference>
<evidence type="ECO:0000259" key="12">
    <source>
        <dbReference type="PROSITE" id="PS50878"/>
    </source>
</evidence>
<dbReference type="PANTHER" id="PTHR33064:SF37">
    <property type="entry name" value="RIBONUCLEASE H"/>
    <property type="match status" value="1"/>
</dbReference>
<evidence type="ECO:0000256" key="3">
    <source>
        <dbReference type="ARBA" id="ARBA00022695"/>
    </source>
</evidence>
<dbReference type="InterPro" id="IPR000477">
    <property type="entry name" value="RT_dom"/>
</dbReference>
<feature type="compositionally biased region" description="Basic and acidic residues" evidence="10">
    <location>
        <begin position="192"/>
        <end position="207"/>
    </location>
</feature>
<organism evidence="13 14">
    <name type="scientific">Bombus bifarius</name>
    <dbReference type="NCBI Taxonomy" id="103933"/>
    <lineage>
        <taxon>Eukaryota</taxon>
        <taxon>Metazoa</taxon>
        <taxon>Ecdysozoa</taxon>
        <taxon>Arthropoda</taxon>
        <taxon>Hexapoda</taxon>
        <taxon>Insecta</taxon>
        <taxon>Pterygota</taxon>
        <taxon>Neoptera</taxon>
        <taxon>Endopterygota</taxon>
        <taxon>Hymenoptera</taxon>
        <taxon>Apocrita</taxon>
        <taxon>Aculeata</taxon>
        <taxon>Apoidea</taxon>
        <taxon>Anthophila</taxon>
        <taxon>Apidae</taxon>
        <taxon>Bombus</taxon>
        <taxon>Pyrobombus</taxon>
    </lineage>
</organism>
<dbReference type="CDD" id="cd01647">
    <property type="entry name" value="RT_LTR"/>
    <property type="match status" value="1"/>
</dbReference>
<accession>A0A6P8NGP1</accession>
<evidence type="ECO:0000256" key="9">
    <source>
        <dbReference type="PROSITE-ProRule" id="PRU00047"/>
    </source>
</evidence>
<feature type="domain" description="Reverse transcriptase" evidence="12">
    <location>
        <begin position="398"/>
        <end position="598"/>
    </location>
</feature>
<keyword evidence="9" id="KW-0863">Zinc-finger</keyword>
<evidence type="ECO:0000256" key="2">
    <source>
        <dbReference type="ARBA" id="ARBA00022679"/>
    </source>
</evidence>
<dbReference type="CDD" id="cd09274">
    <property type="entry name" value="RNase_HI_RT_Ty3"/>
    <property type="match status" value="1"/>
</dbReference>
<keyword evidence="5" id="KW-0064">Aspartyl protease</keyword>
<dbReference type="AlphaFoldDB" id="A0A6P8NGP1"/>
<dbReference type="GO" id="GO:0004190">
    <property type="term" value="F:aspartic-type endopeptidase activity"/>
    <property type="evidence" value="ECO:0007669"/>
    <property type="project" value="UniProtKB-KW"/>
</dbReference>
<dbReference type="GO" id="GO:0008270">
    <property type="term" value="F:zinc ion binding"/>
    <property type="evidence" value="ECO:0007669"/>
    <property type="project" value="UniProtKB-KW"/>
</dbReference>
<dbReference type="InterPro" id="IPR001878">
    <property type="entry name" value="Znf_CCHC"/>
</dbReference>
<evidence type="ECO:0000256" key="4">
    <source>
        <dbReference type="ARBA" id="ARBA00022722"/>
    </source>
</evidence>
<dbReference type="InterPro" id="IPR051320">
    <property type="entry name" value="Viral_Replic_Matur_Polypro"/>
</dbReference>
<keyword evidence="8" id="KW-0695">RNA-directed DNA polymerase</keyword>
<evidence type="ECO:0000256" key="1">
    <source>
        <dbReference type="ARBA" id="ARBA00022670"/>
    </source>
</evidence>
<evidence type="ECO:0000313" key="13">
    <source>
        <dbReference type="Proteomes" id="UP000515164"/>
    </source>
</evidence>
<evidence type="ECO:0000313" key="14">
    <source>
        <dbReference type="RefSeq" id="XP_033313680.1"/>
    </source>
</evidence>
<dbReference type="PROSITE" id="PS50878">
    <property type="entry name" value="RT_POL"/>
    <property type="match status" value="1"/>
</dbReference>
<dbReference type="SUPFAM" id="SSF56672">
    <property type="entry name" value="DNA/RNA polymerases"/>
    <property type="match status" value="1"/>
</dbReference>
<feature type="region of interest" description="Disordered" evidence="10">
    <location>
        <begin position="192"/>
        <end position="211"/>
    </location>
</feature>
<evidence type="ECO:0000256" key="8">
    <source>
        <dbReference type="ARBA" id="ARBA00022918"/>
    </source>
</evidence>
<dbReference type="InterPro" id="IPR043502">
    <property type="entry name" value="DNA/RNA_pol_sf"/>
</dbReference>
<keyword evidence="2" id="KW-0808">Transferase</keyword>
<dbReference type="Gene3D" id="3.10.10.10">
    <property type="entry name" value="HIV Type 1 Reverse Transcriptase, subunit A, domain 1"/>
    <property type="match status" value="1"/>
</dbReference>
<sequence length="669" mass="74686">MANSREDSFDAHNPTPSANPTSEVGSERFQALEGQVAVMHNLIQTLIQRPNTGTTKLPQFNPEVAGADPAAWCAAVSRPMKNNPLRDDALYSALSDSLQGSAAHWLTLTTGDEEVTWSTVKERFLIHFGGRETTSSSLIKSEMGPLCYEEESTFSPRDAPAEPEAKRRKLSGHQVRCHYCGTLGHRITECRKRMRSEQQKDVQRQEGSRPATPSKVVCYKCHAEGHIAPNCPVRRDGRPGPKDERKVNSCVVESPAGSLSHLSLRNSPITFHVLADSHLHYDIMIGREILSQGFDATITRNSVDICKTKTINACSKTSENEININAVDTDVVGNDKSRLISVLEKFKNSFITGFPRTRVSTGQLEIRLIDPNVTVQRSPYRLSEEERRIVRERIDELIRAKIVRPSNSPFASPILLVKKKDGSDRLCVDFRALNKNTVANQYSLPLIADQIARLQKARYFISLDMASGFHQIPIHPNSTEYTAFVTPDGQYEYVTMPFGLKNAPSVFQRAILNALGDLTYSFVVVYLDDVLIIADSVDQALESSEGYGAILMHKVEGKNRVVEYYSKRTSPAESRYHFYELETLAVVNAVKHFRHYLYGREFLVVTDCNSLKASSNKDRHDRLRKMPEGCVPAELDVCGDDNGGDNNDASTLTSLYLYVTLQVVAALID</sequence>
<feature type="domain" description="CCHC-type" evidence="11">
    <location>
        <begin position="218"/>
        <end position="232"/>
    </location>
</feature>
<dbReference type="GeneID" id="117212764"/>
<keyword evidence="7" id="KW-0378">Hydrolase</keyword>
<proteinExistence type="predicted"/>
<dbReference type="InterPro" id="IPR041373">
    <property type="entry name" value="RT_RNaseH"/>
</dbReference>
<keyword evidence="9" id="KW-0479">Metal-binding</keyword>
<dbReference type="SMART" id="SM00343">
    <property type="entry name" value="ZnF_C2HC"/>
    <property type="match status" value="2"/>
</dbReference>
<dbReference type="Pfam" id="PF00098">
    <property type="entry name" value="zf-CCHC"/>
    <property type="match status" value="1"/>
</dbReference>
<feature type="region of interest" description="Disordered" evidence="10">
    <location>
        <begin position="1"/>
        <end position="26"/>
    </location>
</feature>
<evidence type="ECO:0000259" key="11">
    <source>
        <dbReference type="PROSITE" id="PS50158"/>
    </source>
</evidence>
<dbReference type="FunFam" id="3.10.10.10:FF:000007">
    <property type="entry name" value="Retrovirus-related Pol polyprotein from transposon 17.6-like Protein"/>
    <property type="match status" value="1"/>
</dbReference>
<dbReference type="GO" id="GO:0003676">
    <property type="term" value="F:nucleic acid binding"/>
    <property type="evidence" value="ECO:0007669"/>
    <property type="project" value="InterPro"/>
</dbReference>
<dbReference type="InterPro" id="IPR036875">
    <property type="entry name" value="Znf_CCHC_sf"/>
</dbReference>
<dbReference type="Gene3D" id="4.10.60.10">
    <property type="entry name" value="Zinc finger, CCHC-type"/>
    <property type="match status" value="1"/>
</dbReference>
<dbReference type="InterPro" id="IPR043128">
    <property type="entry name" value="Rev_trsase/Diguanyl_cyclase"/>
</dbReference>
<dbReference type="GO" id="GO:0006508">
    <property type="term" value="P:proteolysis"/>
    <property type="evidence" value="ECO:0007669"/>
    <property type="project" value="UniProtKB-KW"/>
</dbReference>
<protein>
    <submittedName>
        <fullName evidence="14">Uncharacterized protein LOC117212764</fullName>
    </submittedName>
</protein>
<keyword evidence="13" id="KW-1185">Reference proteome</keyword>
<evidence type="ECO:0000256" key="6">
    <source>
        <dbReference type="ARBA" id="ARBA00022759"/>
    </source>
</evidence>
<name>A0A6P8NGP1_9HYME</name>
<dbReference type="Gene3D" id="3.30.70.270">
    <property type="match status" value="1"/>
</dbReference>
<dbReference type="GO" id="GO:0004519">
    <property type="term" value="F:endonuclease activity"/>
    <property type="evidence" value="ECO:0007669"/>
    <property type="project" value="UniProtKB-KW"/>
</dbReference>
<keyword evidence="1" id="KW-0645">Protease</keyword>
<reference evidence="14" key="1">
    <citation type="submission" date="2025-08" db="UniProtKB">
        <authorList>
            <consortium name="RefSeq"/>
        </authorList>
    </citation>
    <scope>IDENTIFICATION</scope>
    <source>
        <tissue evidence="14">Muscle</tissue>
    </source>
</reference>
<dbReference type="Proteomes" id="UP000515164">
    <property type="component" value="Unplaced"/>
</dbReference>
<dbReference type="SUPFAM" id="SSF57756">
    <property type="entry name" value="Retrovirus zinc finger-like domains"/>
    <property type="match status" value="2"/>
</dbReference>
<evidence type="ECO:0000256" key="10">
    <source>
        <dbReference type="SAM" id="MobiDB-lite"/>
    </source>
</evidence>
<keyword evidence="4" id="KW-0540">Nuclease</keyword>